<organism evidence="1 2">
    <name type="scientific">Meloidogyne javanica</name>
    <name type="common">Root-knot nematode worm</name>
    <dbReference type="NCBI Taxonomy" id="6303"/>
    <lineage>
        <taxon>Eukaryota</taxon>
        <taxon>Metazoa</taxon>
        <taxon>Ecdysozoa</taxon>
        <taxon>Nematoda</taxon>
        <taxon>Chromadorea</taxon>
        <taxon>Rhabditida</taxon>
        <taxon>Tylenchina</taxon>
        <taxon>Tylenchomorpha</taxon>
        <taxon>Tylenchoidea</taxon>
        <taxon>Meloidogynidae</taxon>
        <taxon>Meloidogyninae</taxon>
        <taxon>Meloidogyne</taxon>
        <taxon>Meloidogyne incognita group</taxon>
    </lineage>
</organism>
<proteinExistence type="predicted"/>
<accession>A0A915MLV4</accession>
<reference evidence="2" key="1">
    <citation type="submission" date="2022-11" db="UniProtKB">
        <authorList>
            <consortium name="WormBaseParasite"/>
        </authorList>
    </citation>
    <scope>IDENTIFICATION</scope>
</reference>
<protein>
    <submittedName>
        <fullName evidence="2">Uncharacterized protein</fullName>
    </submittedName>
</protein>
<dbReference type="WBParaSite" id="scaffold445_cov217.g1088">
    <property type="protein sequence ID" value="scaffold445_cov217.g1088"/>
    <property type="gene ID" value="scaffold445_cov217.g1088"/>
</dbReference>
<name>A0A915MLV4_MELJA</name>
<evidence type="ECO:0000313" key="1">
    <source>
        <dbReference type="Proteomes" id="UP000887561"/>
    </source>
</evidence>
<dbReference type="AlphaFoldDB" id="A0A915MLV4"/>
<sequence length="54" mass="6793">MVEIWVKDQTFHDSNTYCTWWINEANYQKFKVRRREQPDENIYIIYYDCAEHSN</sequence>
<keyword evidence="1" id="KW-1185">Reference proteome</keyword>
<evidence type="ECO:0000313" key="2">
    <source>
        <dbReference type="WBParaSite" id="scaffold445_cov217.g1088"/>
    </source>
</evidence>
<dbReference type="Proteomes" id="UP000887561">
    <property type="component" value="Unplaced"/>
</dbReference>